<evidence type="ECO:0000256" key="4">
    <source>
        <dbReference type="ARBA" id="ARBA00022989"/>
    </source>
</evidence>
<dbReference type="GO" id="GO:0007165">
    <property type="term" value="P:signal transduction"/>
    <property type="evidence" value="ECO:0007669"/>
    <property type="project" value="UniProtKB-KW"/>
</dbReference>
<dbReference type="VEuPathDB" id="VectorBase:ASTEI06545"/>
<comment type="function">
    <text evidence="6">Gustatory receptor which mediates acceptance or avoidance behavior, depending on its substrates.</text>
</comment>
<keyword evidence="6" id="KW-0807">Transducer</keyword>
<keyword evidence="3 6" id="KW-0812">Transmembrane</keyword>
<reference evidence="8" key="1">
    <citation type="journal article" date="2014" name="Genome Biol.">
        <title>Genome analysis of a major urban malaria vector mosquito, Anopheles stephensi.</title>
        <authorList>
            <person name="Jiang X."/>
            <person name="Peery A."/>
            <person name="Hall A.B."/>
            <person name="Sharma A."/>
            <person name="Chen X.G."/>
            <person name="Waterhouse R.M."/>
            <person name="Komissarov A."/>
            <person name="Riehle M.M."/>
            <person name="Shouche Y."/>
            <person name="Sharakhova M.V."/>
            <person name="Lawson D."/>
            <person name="Pakpour N."/>
            <person name="Arensburger P."/>
            <person name="Davidson V.L."/>
            <person name="Eiglmeier K."/>
            <person name="Emrich S."/>
            <person name="George P."/>
            <person name="Kennedy R.C."/>
            <person name="Mane S.P."/>
            <person name="Maslen G."/>
            <person name="Oringanje C."/>
            <person name="Qi Y."/>
            <person name="Settlage R."/>
            <person name="Tojo M."/>
            <person name="Tubio J.M."/>
            <person name="Unger M.F."/>
            <person name="Wang B."/>
            <person name="Vernick K.D."/>
            <person name="Ribeiro J.M."/>
            <person name="James A.A."/>
            <person name="Michel K."/>
            <person name="Riehle M.A."/>
            <person name="Luckhart S."/>
            <person name="Sharakhov I.V."/>
            <person name="Tu Z."/>
        </authorList>
    </citation>
    <scope>NUCLEOTIDE SEQUENCE [LARGE SCALE GENOMIC DNA]</scope>
    <source>
        <strain evidence="8">Indian</strain>
    </source>
</reference>
<protein>
    <recommendedName>
        <fullName evidence="6">Gustatory receptor</fullName>
    </recommendedName>
</protein>
<reference evidence="7" key="2">
    <citation type="submission" date="2020-05" db="UniProtKB">
        <authorList>
            <consortium name="EnsemblMetazoa"/>
        </authorList>
    </citation>
    <scope>IDENTIFICATION</scope>
    <source>
        <strain evidence="7">Indian</strain>
    </source>
</reference>
<name>A0A182YDK9_ANOST</name>
<evidence type="ECO:0000313" key="8">
    <source>
        <dbReference type="Proteomes" id="UP000076408"/>
    </source>
</evidence>
<dbReference type="OMA" id="DAMNNYF"/>
<keyword evidence="6" id="KW-0675">Receptor</keyword>
<feature type="transmembrane region" description="Helical" evidence="6">
    <location>
        <begin position="141"/>
        <end position="161"/>
    </location>
</feature>
<sequence>MASVESIIVGASFGTFSFLMMLFHLVGFVNFPLKLHQTTGLSIGEHRWSTSIWWFVQVALTVICSILAKRNYDHLFNGLLLTDAMNNYFKFVIGVLTVCVTLTDSWFGIETHRSIWMRYRALATKNGTFLGLVGRAELVRVLVHFIAICLVIVAVCGMVEYEMYYGITVGSQWHYFWTHNFYPYLISHFRHVYHLLHILLMAANLRQLQHKLGSMQPPAVGVTERMEAYRAIYGELWQINESINELFGFSQALNIACSFAQIAFDLYWMYTMWMQGSNHMDCKCIEKKNYQM</sequence>
<evidence type="ECO:0000313" key="7">
    <source>
        <dbReference type="EnsemblMetazoa" id="ASTEI06545-PA"/>
    </source>
</evidence>
<dbReference type="VEuPathDB" id="VectorBase:ASTE009432"/>
<proteinExistence type="inferred from homology"/>
<dbReference type="EnsemblMetazoa" id="ASTEI06545-RA">
    <property type="protein sequence ID" value="ASTEI06545-PA"/>
    <property type="gene ID" value="ASTEI06545"/>
</dbReference>
<keyword evidence="8" id="KW-1185">Reference proteome</keyword>
<evidence type="ECO:0000256" key="2">
    <source>
        <dbReference type="ARBA" id="ARBA00022475"/>
    </source>
</evidence>
<comment type="caution">
    <text evidence="6">Lacks conserved residue(s) required for the propagation of feature annotation.</text>
</comment>
<comment type="similarity">
    <text evidence="6">Belongs to the insect chemoreceptor superfamily. Gustatory receptor (GR) family.</text>
</comment>
<feature type="transmembrane region" description="Helical" evidence="6">
    <location>
        <begin position="52"/>
        <end position="68"/>
    </location>
</feature>
<evidence type="ECO:0000256" key="1">
    <source>
        <dbReference type="ARBA" id="ARBA00004651"/>
    </source>
</evidence>
<feature type="transmembrane region" description="Helical" evidence="6">
    <location>
        <begin position="88"/>
        <end position="109"/>
    </location>
</feature>
<dbReference type="Pfam" id="PF08395">
    <property type="entry name" value="7tm_7"/>
    <property type="match status" value="1"/>
</dbReference>
<evidence type="ECO:0000256" key="6">
    <source>
        <dbReference type="RuleBase" id="RU363108"/>
    </source>
</evidence>
<dbReference type="InterPro" id="IPR013604">
    <property type="entry name" value="7TM_chemorcpt"/>
</dbReference>
<dbReference type="Proteomes" id="UP000076408">
    <property type="component" value="Unassembled WGS sequence"/>
</dbReference>
<accession>A0A182YDK9</accession>
<dbReference type="GO" id="GO:0005886">
    <property type="term" value="C:plasma membrane"/>
    <property type="evidence" value="ECO:0007669"/>
    <property type="project" value="UniProtKB-SubCell"/>
</dbReference>
<organism evidence="7 8">
    <name type="scientific">Anopheles stephensi</name>
    <name type="common">Indo-Pakistan malaria mosquito</name>
    <dbReference type="NCBI Taxonomy" id="30069"/>
    <lineage>
        <taxon>Eukaryota</taxon>
        <taxon>Metazoa</taxon>
        <taxon>Ecdysozoa</taxon>
        <taxon>Arthropoda</taxon>
        <taxon>Hexapoda</taxon>
        <taxon>Insecta</taxon>
        <taxon>Pterygota</taxon>
        <taxon>Neoptera</taxon>
        <taxon>Endopterygota</taxon>
        <taxon>Diptera</taxon>
        <taxon>Nematocera</taxon>
        <taxon>Culicoidea</taxon>
        <taxon>Culicidae</taxon>
        <taxon>Anophelinae</taxon>
        <taxon>Anopheles</taxon>
    </lineage>
</organism>
<dbReference type="AlphaFoldDB" id="A0A182YDK9"/>
<feature type="transmembrane region" description="Helical" evidence="6">
    <location>
        <begin position="6"/>
        <end position="31"/>
    </location>
</feature>
<keyword evidence="4 6" id="KW-1133">Transmembrane helix</keyword>
<evidence type="ECO:0000256" key="5">
    <source>
        <dbReference type="ARBA" id="ARBA00023136"/>
    </source>
</evidence>
<comment type="subcellular location">
    <subcellularLocation>
        <location evidence="1 6">Cell membrane</location>
        <topology evidence="1 6">Multi-pass membrane protein</topology>
    </subcellularLocation>
</comment>
<evidence type="ECO:0000256" key="3">
    <source>
        <dbReference type="ARBA" id="ARBA00022692"/>
    </source>
</evidence>
<dbReference type="GO" id="GO:0050909">
    <property type="term" value="P:sensory perception of taste"/>
    <property type="evidence" value="ECO:0007669"/>
    <property type="project" value="InterPro"/>
</dbReference>
<keyword evidence="5 6" id="KW-0472">Membrane</keyword>
<keyword evidence="2 6" id="KW-1003">Cell membrane</keyword>